<protein>
    <submittedName>
        <fullName evidence="2">Uncharacterized protein</fullName>
    </submittedName>
</protein>
<keyword evidence="3" id="KW-1185">Reference proteome</keyword>
<feature type="region of interest" description="Disordered" evidence="1">
    <location>
        <begin position="1"/>
        <end position="132"/>
    </location>
</feature>
<reference evidence="2" key="3">
    <citation type="submission" date="2025-09" db="UniProtKB">
        <authorList>
            <consortium name="Ensembl"/>
        </authorList>
    </citation>
    <scope>IDENTIFICATION</scope>
</reference>
<proteinExistence type="predicted"/>
<feature type="compositionally biased region" description="Basic residues" evidence="1">
    <location>
        <begin position="55"/>
        <end position="64"/>
    </location>
</feature>
<feature type="compositionally biased region" description="Basic and acidic residues" evidence="1">
    <location>
        <begin position="34"/>
        <end position="51"/>
    </location>
</feature>
<dbReference type="Ensembl" id="ENSCSAVT00000011554.1">
    <property type="protein sequence ID" value="ENSCSAVP00000011421.1"/>
    <property type="gene ID" value="ENSCSAVG00000006683.1"/>
</dbReference>
<dbReference type="Proteomes" id="UP000007875">
    <property type="component" value="Unassembled WGS sequence"/>
</dbReference>
<organism evidence="2 3">
    <name type="scientific">Ciona savignyi</name>
    <name type="common">Pacific transparent sea squirt</name>
    <dbReference type="NCBI Taxonomy" id="51511"/>
    <lineage>
        <taxon>Eukaryota</taxon>
        <taxon>Metazoa</taxon>
        <taxon>Chordata</taxon>
        <taxon>Tunicata</taxon>
        <taxon>Ascidiacea</taxon>
        <taxon>Phlebobranchia</taxon>
        <taxon>Cionidae</taxon>
        <taxon>Ciona</taxon>
    </lineage>
</organism>
<reference evidence="2" key="2">
    <citation type="submission" date="2025-08" db="UniProtKB">
        <authorList>
            <consortium name="Ensembl"/>
        </authorList>
    </citation>
    <scope>IDENTIFICATION</scope>
</reference>
<feature type="compositionally biased region" description="Basic residues" evidence="1">
    <location>
        <begin position="110"/>
        <end position="121"/>
    </location>
</feature>
<dbReference type="HOGENOM" id="CLU_1791194_0_0_1"/>
<evidence type="ECO:0000256" key="1">
    <source>
        <dbReference type="SAM" id="MobiDB-lite"/>
    </source>
</evidence>
<reference evidence="3" key="1">
    <citation type="submission" date="2003-08" db="EMBL/GenBank/DDBJ databases">
        <authorList>
            <person name="Birren B."/>
            <person name="Nusbaum C."/>
            <person name="Abebe A."/>
            <person name="Abouelleil A."/>
            <person name="Adekoya E."/>
            <person name="Ait-zahra M."/>
            <person name="Allen N."/>
            <person name="Allen T."/>
            <person name="An P."/>
            <person name="Anderson M."/>
            <person name="Anderson S."/>
            <person name="Arachchi H."/>
            <person name="Armbruster J."/>
            <person name="Bachantsang P."/>
            <person name="Baldwin J."/>
            <person name="Barry A."/>
            <person name="Bayul T."/>
            <person name="Blitshsteyn B."/>
            <person name="Bloom T."/>
            <person name="Blye J."/>
            <person name="Boguslavskiy L."/>
            <person name="Borowsky M."/>
            <person name="Boukhgalter B."/>
            <person name="Brunache A."/>
            <person name="Butler J."/>
            <person name="Calixte N."/>
            <person name="Calvo S."/>
            <person name="Camarata J."/>
            <person name="Campo K."/>
            <person name="Chang J."/>
            <person name="Cheshatsang Y."/>
            <person name="Citroen M."/>
            <person name="Collymore A."/>
            <person name="Considine T."/>
            <person name="Cook A."/>
            <person name="Cooke P."/>
            <person name="Corum B."/>
            <person name="Cuomo C."/>
            <person name="David R."/>
            <person name="Dawoe T."/>
            <person name="Degray S."/>
            <person name="Dodge S."/>
            <person name="Dooley K."/>
            <person name="Dorje P."/>
            <person name="Dorjee K."/>
            <person name="Dorris L."/>
            <person name="Duffey N."/>
            <person name="Dupes A."/>
            <person name="Elkins T."/>
            <person name="Engels R."/>
            <person name="Erickson J."/>
            <person name="Farina A."/>
            <person name="Faro S."/>
            <person name="Ferreira P."/>
            <person name="Fischer H."/>
            <person name="Fitzgerald M."/>
            <person name="Foley K."/>
            <person name="Gage D."/>
            <person name="Galagan J."/>
            <person name="Gearin G."/>
            <person name="Gnerre S."/>
            <person name="Gnirke A."/>
            <person name="Goyette A."/>
            <person name="Graham J."/>
            <person name="Grandbois E."/>
            <person name="Gyaltsen K."/>
            <person name="Hafez N."/>
            <person name="Hagopian D."/>
            <person name="Hagos B."/>
            <person name="Hall J."/>
            <person name="Hatcher B."/>
            <person name="Heller A."/>
            <person name="Higgins H."/>
            <person name="Honan T."/>
            <person name="Horn A."/>
            <person name="Houde N."/>
            <person name="Hughes L."/>
            <person name="Hulme W."/>
            <person name="Husby E."/>
            <person name="Iliev I."/>
            <person name="Jaffe D."/>
            <person name="Jones C."/>
            <person name="Kamal M."/>
            <person name="Kamat A."/>
            <person name="Kamvysselis M."/>
            <person name="Karlsson E."/>
            <person name="Kells C."/>
            <person name="Kieu A."/>
            <person name="Kisner P."/>
            <person name="Kodira C."/>
            <person name="Kulbokas E."/>
            <person name="Labutti K."/>
            <person name="Lama D."/>
            <person name="Landers T."/>
            <person name="Leger J."/>
            <person name="Levine S."/>
            <person name="Lewis D."/>
            <person name="Lewis T."/>
            <person name="Lindblad-toh K."/>
            <person name="Liu X."/>
            <person name="Lokyitsang T."/>
            <person name="Lokyitsang Y."/>
            <person name="Lucien O."/>
            <person name="Lui A."/>
            <person name="Ma L.J."/>
            <person name="Mabbitt R."/>
            <person name="Macdonald J."/>
            <person name="Maclean C."/>
            <person name="Major J."/>
            <person name="Manning J."/>
            <person name="Marabella R."/>
            <person name="Maru K."/>
            <person name="Matthews C."/>
            <person name="Mauceli E."/>
            <person name="Mccarthy M."/>
            <person name="Mcdonough S."/>
            <person name="Mcghee T."/>
            <person name="Meldrim J."/>
            <person name="Meneus L."/>
            <person name="Mesirov J."/>
            <person name="Mihalev A."/>
            <person name="Mihova T."/>
            <person name="Mikkelsen T."/>
            <person name="Mlenga V."/>
            <person name="Moru K."/>
            <person name="Mozes J."/>
            <person name="Mulrain L."/>
            <person name="Munson G."/>
            <person name="Naylor J."/>
            <person name="Newes C."/>
            <person name="Nguyen C."/>
            <person name="Nguyen N."/>
            <person name="Nguyen T."/>
            <person name="Nicol R."/>
            <person name="Nielsen C."/>
            <person name="Nizzari M."/>
            <person name="Norbu C."/>
            <person name="Norbu N."/>
            <person name="O'donnell P."/>
            <person name="Okoawo O."/>
            <person name="O'leary S."/>
            <person name="Omotosho B."/>
            <person name="O'neill K."/>
            <person name="Osman S."/>
            <person name="Parker S."/>
            <person name="Perrin D."/>
            <person name="Phunkhang P."/>
            <person name="Piqani B."/>
            <person name="Purcell S."/>
            <person name="Rachupka T."/>
            <person name="Ramasamy U."/>
            <person name="Rameau R."/>
            <person name="Ray V."/>
            <person name="Raymond C."/>
            <person name="Retta R."/>
            <person name="Richardson S."/>
            <person name="Rise C."/>
            <person name="Rodriguez J."/>
            <person name="Rogers J."/>
            <person name="Rogov P."/>
            <person name="Rutman M."/>
            <person name="Schupbach R."/>
            <person name="Seaman C."/>
            <person name="Settipalli S."/>
            <person name="Sharpe T."/>
            <person name="Sheridan J."/>
            <person name="Sherpa N."/>
            <person name="Shi J."/>
            <person name="Smirnov S."/>
            <person name="Smith C."/>
            <person name="Sougnez C."/>
            <person name="Spencer B."/>
            <person name="Stalker J."/>
            <person name="Stange-thomann N."/>
            <person name="Stavropoulos S."/>
            <person name="Stetson K."/>
            <person name="Stone C."/>
            <person name="Stone S."/>
            <person name="Stubbs M."/>
            <person name="Talamas J."/>
            <person name="Tchuinga P."/>
            <person name="Tenzing P."/>
            <person name="Tesfaye S."/>
            <person name="Theodore J."/>
            <person name="Thoulutsang Y."/>
            <person name="Topham K."/>
            <person name="Towey S."/>
            <person name="Tsamla T."/>
            <person name="Tsomo N."/>
            <person name="Vallee D."/>
            <person name="Vassiliev H."/>
            <person name="Venkataraman V."/>
            <person name="Vinson J."/>
            <person name="Vo A."/>
            <person name="Wade C."/>
            <person name="Wang S."/>
            <person name="Wangchuk T."/>
            <person name="Wangdi T."/>
            <person name="Whittaker C."/>
            <person name="Wilkinson J."/>
            <person name="Wu Y."/>
            <person name="Wyman D."/>
            <person name="Yadav S."/>
            <person name="Yang S."/>
            <person name="Yang X."/>
            <person name="Yeager S."/>
            <person name="Yee E."/>
            <person name="Young G."/>
            <person name="Zainoun J."/>
            <person name="Zembeck L."/>
            <person name="Zimmer A."/>
            <person name="Zody M."/>
            <person name="Lander E."/>
        </authorList>
    </citation>
    <scope>NUCLEOTIDE SEQUENCE [LARGE SCALE GENOMIC DNA]</scope>
</reference>
<name>H2Z1F9_CIOSA</name>
<evidence type="ECO:0000313" key="2">
    <source>
        <dbReference type="Ensembl" id="ENSCSAVP00000011421.1"/>
    </source>
</evidence>
<evidence type="ECO:0000313" key="3">
    <source>
        <dbReference type="Proteomes" id="UP000007875"/>
    </source>
</evidence>
<dbReference type="InParanoid" id="H2Z1F9"/>
<sequence length="145" mass="16453">MMSNDIVMADVSDSETNEKISKPNPSISLNPGEDALKVEPMEENVQNKENDAIQPKKRRRKATKKTLDSYSDDDDDFVPDKKQKSDEESDFEVDSETNSQATRPSQLKRATSKKVVKKVQKPKPNNPNNGRCINEWIEVYVPKVS</sequence>
<dbReference type="AlphaFoldDB" id="H2Z1F9"/>
<feature type="compositionally biased region" description="Polar residues" evidence="1">
    <location>
        <begin position="97"/>
        <end position="109"/>
    </location>
</feature>
<accession>H2Z1F9</accession>